<comment type="caution">
    <text evidence="1">The sequence shown here is derived from an EMBL/GenBank/DDBJ whole genome shotgun (WGS) entry which is preliminary data.</text>
</comment>
<name>A0ABP7MPR7_9GAMM</name>
<organism evidence="1 2">
    <name type="scientific">Litoribacillus peritrichatus</name>
    <dbReference type="NCBI Taxonomy" id="718191"/>
    <lineage>
        <taxon>Bacteria</taxon>
        <taxon>Pseudomonadati</taxon>
        <taxon>Pseudomonadota</taxon>
        <taxon>Gammaproteobacteria</taxon>
        <taxon>Oceanospirillales</taxon>
        <taxon>Oceanospirillaceae</taxon>
        <taxon>Litoribacillus</taxon>
    </lineage>
</organism>
<evidence type="ECO:0000313" key="1">
    <source>
        <dbReference type="EMBL" id="GAA3927661.1"/>
    </source>
</evidence>
<sequence>MKLITYINDHYSIKKTLEHLLDMFQQHKSALQNHLENNQRLHLRIGEIEANGQFLELKCPKSFKSKYPRGKQLTSELLFFEVISQHQEFFNLMSELIEAITEYNRRHKPLWGDKSSFFGINIAIPLATKNQHFIPALIHFLSSTDLHKEKTLSSDLDRIFTQDQWTPEVMDLLAARATILKGRFGHVHISNLLTRTSLQAHLAEDQNQNSLLEKITIYALLNYTELSGKKCPRLTIENAVQPFLPISETMEMKCKFIIQSFVDNFPNYLPTAKHTINHSGFR</sequence>
<protein>
    <submittedName>
        <fullName evidence="1">Uncharacterized protein</fullName>
    </submittedName>
</protein>
<accession>A0ABP7MPR7</accession>
<proteinExistence type="predicted"/>
<dbReference type="RefSeq" id="WP_344798873.1">
    <property type="nucleotide sequence ID" value="NZ_BAABBN010000007.1"/>
</dbReference>
<evidence type="ECO:0000313" key="2">
    <source>
        <dbReference type="Proteomes" id="UP001501565"/>
    </source>
</evidence>
<dbReference type="Proteomes" id="UP001501565">
    <property type="component" value="Unassembled WGS sequence"/>
</dbReference>
<dbReference type="EMBL" id="BAABBN010000007">
    <property type="protein sequence ID" value="GAA3927661.1"/>
    <property type="molecule type" value="Genomic_DNA"/>
</dbReference>
<reference evidence="2" key="1">
    <citation type="journal article" date="2019" name="Int. J. Syst. Evol. Microbiol.">
        <title>The Global Catalogue of Microorganisms (GCM) 10K type strain sequencing project: providing services to taxonomists for standard genome sequencing and annotation.</title>
        <authorList>
            <consortium name="The Broad Institute Genomics Platform"/>
            <consortium name="The Broad Institute Genome Sequencing Center for Infectious Disease"/>
            <person name="Wu L."/>
            <person name="Ma J."/>
        </authorList>
    </citation>
    <scope>NUCLEOTIDE SEQUENCE [LARGE SCALE GENOMIC DNA]</scope>
    <source>
        <strain evidence="2">JCM 17551</strain>
    </source>
</reference>
<gene>
    <name evidence="1" type="ORF">GCM10022277_25050</name>
</gene>
<keyword evidence="2" id="KW-1185">Reference proteome</keyword>